<comment type="caution">
    <text evidence="6">The sequence shown here is derived from an EMBL/GenBank/DDBJ whole genome shotgun (WGS) entry which is preliminary data.</text>
</comment>
<comment type="similarity">
    <text evidence="2">Belongs to the glucose-6-phosphate 1-epimerase family.</text>
</comment>
<evidence type="ECO:0000313" key="7">
    <source>
        <dbReference type="Proteomes" id="UP000009328"/>
    </source>
</evidence>
<dbReference type="InterPro" id="IPR014718">
    <property type="entry name" value="GH-type_carb-bd"/>
</dbReference>
<dbReference type="AlphaFoldDB" id="K0KE99"/>
<dbReference type="HOGENOM" id="CLU_276244_0_0_1"/>
<dbReference type="EMBL" id="CAIF01000013">
    <property type="protein sequence ID" value="CCH41241.1"/>
    <property type="molecule type" value="Genomic_DNA"/>
</dbReference>
<dbReference type="GO" id="GO:0030246">
    <property type="term" value="F:carbohydrate binding"/>
    <property type="evidence" value="ECO:0007669"/>
    <property type="project" value="InterPro"/>
</dbReference>
<organism evidence="6 7">
    <name type="scientific">Wickerhamomyces ciferrii (strain ATCC 14091 / BCRC 22168 / CBS 111 / JCM 3599 / NBRC 0793 / NRRL Y-1031 F-60-10)</name>
    <name type="common">Yeast</name>
    <name type="synonym">Pichia ciferrii</name>
    <dbReference type="NCBI Taxonomy" id="1206466"/>
    <lineage>
        <taxon>Eukaryota</taxon>
        <taxon>Fungi</taxon>
        <taxon>Dikarya</taxon>
        <taxon>Ascomycota</taxon>
        <taxon>Saccharomycotina</taxon>
        <taxon>Saccharomycetes</taxon>
        <taxon>Phaffomycetales</taxon>
        <taxon>Wickerhamomycetaceae</taxon>
        <taxon>Wickerhamomyces</taxon>
    </lineage>
</organism>
<dbReference type="GO" id="GO:0005975">
    <property type="term" value="P:carbohydrate metabolic process"/>
    <property type="evidence" value="ECO:0007669"/>
    <property type="project" value="InterPro"/>
</dbReference>
<keyword evidence="4" id="KW-0804">Transcription</keyword>
<dbReference type="Pfam" id="PF08638">
    <property type="entry name" value="Med14"/>
    <property type="match status" value="1"/>
</dbReference>
<evidence type="ECO:0000256" key="3">
    <source>
        <dbReference type="ARBA" id="ARBA00023235"/>
    </source>
</evidence>
<dbReference type="Proteomes" id="UP000009328">
    <property type="component" value="Unassembled WGS sequence"/>
</dbReference>
<dbReference type="InterPro" id="IPR055122">
    <property type="entry name" value="Med14_N"/>
</dbReference>
<evidence type="ECO:0000313" key="6">
    <source>
        <dbReference type="EMBL" id="CCH41241.1"/>
    </source>
</evidence>
<dbReference type="InterPro" id="IPR011013">
    <property type="entry name" value="Gal_mutarotase_sf_dom"/>
</dbReference>
<dbReference type="GO" id="GO:0016592">
    <property type="term" value="C:mediator complex"/>
    <property type="evidence" value="ECO:0007669"/>
    <property type="project" value="UniProtKB-UniRule"/>
</dbReference>
<dbReference type="Pfam" id="PF01263">
    <property type="entry name" value="Aldose_epim"/>
    <property type="match status" value="1"/>
</dbReference>
<dbReference type="GO" id="GO:0003712">
    <property type="term" value="F:transcription coregulator activity"/>
    <property type="evidence" value="ECO:0007669"/>
    <property type="project" value="UniProtKB-UniRule"/>
</dbReference>
<keyword evidence="3" id="KW-0413">Isomerase</keyword>
<name>K0KE99_WICCF</name>
<dbReference type="Gene3D" id="2.70.98.10">
    <property type="match status" value="1"/>
</dbReference>
<dbReference type="SUPFAM" id="SSF74650">
    <property type="entry name" value="Galactose mutarotase-like"/>
    <property type="match status" value="1"/>
</dbReference>
<dbReference type="eggNOG" id="KOG1875">
    <property type="taxonomic scope" value="Eukaryota"/>
</dbReference>
<evidence type="ECO:0000256" key="4">
    <source>
        <dbReference type="RuleBase" id="RU365082"/>
    </source>
</evidence>
<gene>
    <name evidence="6" type="ORF">BN7_778</name>
</gene>
<dbReference type="eggNOG" id="KOG1594">
    <property type="taxonomic scope" value="Eukaryota"/>
</dbReference>
<dbReference type="PANTHER" id="PTHR11122:SF13">
    <property type="entry name" value="GLUCOSE-6-PHOSPHATE 1-EPIMERASE"/>
    <property type="match status" value="1"/>
</dbReference>
<reference evidence="6 7" key="1">
    <citation type="journal article" date="2012" name="Eukaryot. Cell">
        <title>Draft genome sequence of Wickerhamomyces ciferrii NRRL Y-1031 F-60-10.</title>
        <authorList>
            <person name="Schneider J."/>
            <person name="Andrea H."/>
            <person name="Blom J."/>
            <person name="Jaenicke S."/>
            <person name="Ruckert C."/>
            <person name="Schorsch C."/>
            <person name="Szczepanowski R."/>
            <person name="Farwick M."/>
            <person name="Goesmann A."/>
            <person name="Puhler A."/>
            <person name="Schaffer S."/>
            <person name="Tauch A."/>
            <person name="Kohler T."/>
            <person name="Brinkrolf K."/>
        </authorList>
    </citation>
    <scope>NUCLEOTIDE SEQUENCE [LARGE SCALE GENOMIC DNA]</scope>
    <source>
        <strain evidence="7">ATCC 14091 / BCRC 22168 / CBS 111 / JCM 3599 / NBRC 0793 / NRRL Y-1031 F-60-10</strain>
    </source>
</reference>
<comment type="subcellular location">
    <subcellularLocation>
        <location evidence="4">Nucleus</location>
    </subcellularLocation>
</comment>
<evidence type="ECO:0000259" key="5">
    <source>
        <dbReference type="Pfam" id="PF08638"/>
    </source>
</evidence>
<evidence type="ECO:0000256" key="1">
    <source>
        <dbReference type="ARBA" id="ARBA00001096"/>
    </source>
</evidence>
<feature type="domain" description="Mediator complex subunit MED14 N-terminal" evidence="5">
    <location>
        <begin position="21"/>
        <end position="201"/>
    </location>
</feature>
<dbReference type="STRING" id="1206466.K0KE99"/>
<keyword evidence="4" id="KW-0539">Nucleus</keyword>
<sequence length="1153" mass="133097">MNSEVVKQQPPEIPHITTNIISLSDILRKISEFSFAELSHVTQAQPSNEAKKKKLLELIVYLRQEYVRLYVLTKWSKVSAQDFNKLIDLLAWLREQANYFINLIWATKSINQSLLSAKLPNPDLITALEVFTEGRPTLPSHNLIESKLSPTKILETLKDLNVTLSMKFALVEDIPDEFLNYEIKDGRIFIYTEDYEFQVSVIDENSPFFMINFKFNFGDFENSRKILRISNDALKIGGFMELNKILTNYTNTMKLYMIHVKLNGMKNIKHIYHADSFRIVINYWIHSYVFKNSYIEIGLNKDNKIIYRWFKQNEFAETFHDIGYIEDFLNEIYYKHAISILDQIEDLTVNKSVLQINRKTGLFYFKNSTPLSNSFLKKLNSDDFKNINTNLKFLRMDHKFMEVSTILSVTSWIQNDIIKLSPQELSKISEHQQLGTGSESIPYLMKNVKFYTRKEWPSNWFLILLIDTKIKSFIGNIKSITGQWTINTLQELNIESFDYKTSKGLVDYITKSIIIQLITNELGNSIYKVVKGNALVIQTDSFISIPDTANVLYLSFELDPNKKDMLLKLKGRLKSNITLEDFAIDKDGVFEIFETVEYKRLSILGNIIAKLEKLAKVIGLIKFLKLESLNLLKVKLDEVVFKYGSQICTLKDGFNIELPATNPHNICLGSIKRYLNSRGIGKLFKYLQDSNILVEKLNELAKASKTDTTYDPSKLRYQVIPKNLNFFTVLYYNNSKPERQVLELNIEMKNKNGNNYYYISFDRDTDAELKVDFTNKGQLAKLANGQNKLLLLQNGILCDEEGLNKILGYFHEKIINKKSAIFGRHEDVKRNVLELTDIKDQILLQRVDSIIINKSIFTMPVEDNDGQIVLTHPSDPSTQVSILNFGANVLSWKIKGEEQLWLSEGAKLDGSKAVRGGIPLVFPVFGKKDEGPTANLPQHGFARNSTWEFLGQTKENPPTVQFGLGPENVDEELLSKWPNNDFTLIYTIELTEESLKTSIEVTNNDQHPWEFNWLFHTYLKINDIEDVLVSNFPGELCYDQLLKQSYEEKLPVVNFNEEVDRIYQKVPEDKITQVVALGYPVHTLKRSGLPDIVVWNPWINKSESIGDFLPKSGYKNMVCIEPGYVHEFKTLQPGETWNASQLLYKDELKFQAV</sequence>
<keyword evidence="7" id="KW-1185">Reference proteome</keyword>
<dbReference type="InParanoid" id="K0KE99"/>
<keyword evidence="4" id="KW-0010">Activator</keyword>
<comment type="catalytic activity">
    <reaction evidence="1">
        <text>alpha-D-glucose 6-phosphate = beta-D-glucose 6-phosphate</text>
        <dbReference type="Rhea" id="RHEA:16249"/>
        <dbReference type="ChEBI" id="CHEBI:58225"/>
        <dbReference type="ChEBI" id="CHEBI:58247"/>
        <dbReference type="EC" id="5.1.3.15"/>
    </reaction>
</comment>
<dbReference type="GO" id="GO:0047938">
    <property type="term" value="F:glucose-6-phosphate 1-epimerase activity"/>
    <property type="evidence" value="ECO:0007669"/>
    <property type="project" value="UniProtKB-EC"/>
</dbReference>
<proteinExistence type="inferred from homology"/>
<comment type="function">
    <text evidence="4">Component of the Mediator complex, a coactivator involved in the regulated transcription of nearly all RNA polymerase II-dependent genes. Mediator functions as a bridge to convey information from gene-specific regulatory proteins to the basal RNA polymerase II transcription machinery. Mediator is recruited to promoters by direct interactions with regulatory proteins and serves as a scaffold for the assembly of a functional preinitiation complex with RNA polymerase II and the general transcription factors.</text>
</comment>
<dbReference type="InterPro" id="IPR025532">
    <property type="entry name" value="G6P_1-epimerase"/>
</dbReference>
<dbReference type="InterPro" id="IPR008183">
    <property type="entry name" value="Aldose_1/G6P_1-epimerase"/>
</dbReference>
<dbReference type="CDD" id="cd09020">
    <property type="entry name" value="D-hex-6-P-epi_like"/>
    <property type="match status" value="1"/>
</dbReference>
<comment type="subunit">
    <text evidence="4">Component of the Mediator complex.</text>
</comment>
<dbReference type="PANTHER" id="PTHR11122">
    <property type="entry name" value="APOSPORY-ASSOCIATED PROTEIN C-RELATED"/>
    <property type="match status" value="1"/>
</dbReference>
<evidence type="ECO:0000256" key="2">
    <source>
        <dbReference type="ARBA" id="ARBA00005866"/>
    </source>
</evidence>
<dbReference type="FunCoup" id="K0KE99">
    <property type="interactions" value="271"/>
</dbReference>
<accession>K0KE99</accession>
<protein>
    <recommendedName>
        <fullName evidence="4">Mediator of RNA polymerase II transcription subunit 14</fullName>
    </recommendedName>
    <alternativeName>
        <fullName evidence="4">Mediator complex subunit 14</fullName>
    </alternativeName>
</protein>
<keyword evidence="4" id="KW-0805">Transcription regulation</keyword>
<dbReference type="GO" id="GO:0005737">
    <property type="term" value="C:cytoplasm"/>
    <property type="evidence" value="ECO:0007669"/>
    <property type="project" value="TreeGrafter"/>
</dbReference>
<comment type="similarity">
    <text evidence="4">Belongs to the Mediator complex subunit 14 family.</text>
</comment>